<sequence>MRTDLQQSLTRHHINPSELSTFQRLILTTDGTLTDILEAYMLEEVQVIKLSEELVSITHDILPMKLNKGTEVIARNILLRGRISRKNLVYAESIIVPERLDETYRDELLKTKTPLSQIWLEQRIETFKEILDSGKEPAKGLSSYFNIEPDENMLFRTYAVFSNRKSTMMITEKFPESYFTKGL</sequence>
<comment type="caution">
    <text evidence="1">The sequence shown here is derived from an EMBL/GenBank/DDBJ whole genome shotgun (WGS) entry which is preliminary data.</text>
</comment>
<dbReference type="Proteomes" id="UP000753908">
    <property type="component" value="Unassembled WGS sequence"/>
</dbReference>
<dbReference type="AlphaFoldDB" id="A0A951PMU1"/>
<dbReference type="EMBL" id="JAHHIF010000026">
    <property type="protein sequence ID" value="MBW4546516.1"/>
    <property type="molecule type" value="Genomic_DNA"/>
</dbReference>
<dbReference type="InterPro" id="IPR028978">
    <property type="entry name" value="Chorismate_lyase_/UTRA_dom_sf"/>
</dbReference>
<reference evidence="1" key="1">
    <citation type="submission" date="2021-05" db="EMBL/GenBank/DDBJ databases">
        <authorList>
            <person name="Pietrasiak N."/>
            <person name="Ward R."/>
            <person name="Stajich J.E."/>
            <person name="Kurbessoian T."/>
        </authorList>
    </citation>
    <scope>NUCLEOTIDE SEQUENCE</scope>
    <source>
        <strain evidence="1">CPER-KK1</strain>
    </source>
</reference>
<reference evidence="1" key="2">
    <citation type="journal article" date="2022" name="Microbiol. Resour. Announc.">
        <title>Metagenome Sequencing to Explore Phylogenomics of Terrestrial Cyanobacteria.</title>
        <authorList>
            <person name="Ward R.D."/>
            <person name="Stajich J.E."/>
            <person name="Johansen J.R."/>
            <person name="Huntemann M."/>
            <person name="Clum A."/>
            <person name="Foster B."/>
            <person name="Foster B."/>
            <person name="Roux S."/>
            <person name="Palaniappan K."/>
            <person name="Varghese N."/>
            <person name="Mukherjee S."/>
            <person name="Reddy T.B.K."/>
            <person name="Daum C."/>
            <person name="Copeland A."/>
            <person name="Chen I.A."/>
            <person name="Ivanova N.N."/>
            <person name="Kyrpides N.C."/>
            <person name="Shapiro N."/>
            <person name="Eloe-Fadrosh E.A."/>
            <person name="Pietrasiak N."/>
        </authorList>
    </citation>
    <scope>NUCLEOTIDE SEQUENCE</scope>
    <source>
        <strain evidence="1">CPER-KK1</strain>
    </source>
</reference>
<proteinExistence type="predicted"/>
<evidence type="ECO:0000313" key="2">
    <source>
        <dbReference type="Proteomes" id="UP000753908"/>
    </source>
</evidence>
<dbReference type="SUPFAM" id="SSF64288">
    <property type="entry name" value="Chorismate lyase-like"/>
    <property type="match status" value="1"/>
</dbReference>
<protein>
    <submittedName>
        <fullName evidence="1">DUF98 domain-containing protein</fullName>
    </submittedName>
</protein>
<name>A0A951PMU1_9CYAN</name>
<dbReference type="InterPro" id="IPR002800">
    <property type="entry name" value="Rv2949c-like"/>
</dbReference>
<gene>
    <name evidence="1" type="ORF">KME25_19020</name>
</gene>
<evidence type="ECO:0000313" key="1">
    <source>
        <dbReference type="EMBL" id="MBW4546516.1"/>
    </source>
</evidence>
<accession>A0A951PMU1</accession>
<organism evidence="1 2">
    <name type="scientific">Symplocastrum torsivum CPER-KK1</name>
    <dbReference type="NCBI Taxonomy" id="450513"/>
    <lineage>
        <taxon>Bacteria</taxon>
        <taxon>Bacillati</taxon>
        <taxon>Cyanobacteriota</taxon>
        <taxon>Cyanophyceae</taxon>
        <taxon>Oscillatoriophycideae</taxon>
        <taxon>Oscillatoriales</taxon>
        <taxon>Microcoleaceae</taxon>
        <taxon>Symplocastrum</taxon>
    </lineage>
</organism>
<dbReference type="Gene3D" id="3.40.1410.10">
    <property type="entry name" value="Chorismate lyase-like"/>
    <property type="match status" value="1"/>
</dbReference>
<dbReference type="Pfam" id="PF01947">
    <property type="entry name" value="Rv2949c-like"/>
    <property type="match status" value="1"/>
</dbReference>